<dbReference type="Proteomes" id="UP000747542">
    <property type="component" value="Unassembled WGS sequence"/>
</dbReference>
<comment type="caution">
    <text evidence="1">The sequence shown here is derived from an EMBL/GenBank/DDBJ whole genome shotgun (WGS) entry which is preliminary data.</text>
</comment>
<keyword evidence="2" id="KW-1185">Reference proteome</keyword>
<accession>A0A8J5K0Z9</accession>
<evidence type="ECO:0000313" key="1">
    <source>
        <dbReference type="EMBL" id="KAG7168150.1"/>
    </source>
</evidence>
<name>A0A8J5K0Z9_HOMAM</name>
<reference evidence="1" key="1">
    <citation type="journal article" date="2021" name="Sci. Adv.">
        <title>The American lobster genome reveals insights on longevity, neural, and immune adaptations.</title>
        <authorList>
            <person name="Polinski J.M."/>
            <person name="Zimin A.V."/>
            <person name="Clark K.F."/>
            <person name="Kohn A.B."/>
            <person name="Sadowski N."/>
            <person name="Timp W."/>
            <person name="Ptitsyn A."/>
            <person name="Khanna P."/>
            <person name="Romanova D.Y."/>
            <person name="Williams P."/>
            <person name="Greenwood S.J."/>
            <person name="Moroz L.L."/>
            <person name="Walt D.R."/>
            <person name="Bodnar A.G."/>
        </authorList>
    </citation>
    <scope>NUCLEOTIDE SEQUENCE</scope>
    <source>
        <strain evidence="1">GMGI-L3</strain>
    </source>
</reference>
<sequence>MDLTTYKNPGHGQEVLKVSTTTPTIIGGERGRCSVTRPFWITGCDKAWIQTLDHDRTYRIATSPK</sequence>
<evidence type="ECO:0000313" key="2">
    <source>
        <dbReference type="Proteomes" id="UP000747542"/>
    </source>
</evidence>
<gene>
    <name evidence="1" type="ORF">Hamer_G016781</name>
</gene>
<protein>
    <submittedName>
        <fullName evidence="1">Uncharacterized protein</fullName>
    </submittedName>
</protein>
<proteinExistence type="predicted"/>
<dbReference type="EMBL" id="JAHLQT010020459">
    <property type="protein sequence ID" value="KAG7168150.1"/>
    <property type="molecule type" value="Genomic_DNA"/>
</dbReference>
<organism evidence="1 2">
    <name type="scientific">Homarus americanus</name>
    <name type="common">American lobster</name>
    <dbReference type="NCBI Taxonomy" id="6706"/>
    <lineage>
        <taxon>Eukaryota</taxon>
        <taxon>Metazoa</taxon>
        <taxon>Ecdysozoa</taxon>
        <taxon>Arthropoda</taxon>
        <taxon>Crustacea</taxon>
        <taxon>Multicrustacea</taxon>
        <taxon>Malacostraca</taxon>
        <taxon>Eumalacostraca</taxon>
        <taxon>Eucarida</taxon>
        <taxon>Decapoda</taxon>
        <taxon>Pleocyemata</taxon>
        <taxon>Astacidea</taxon>
        <taxon>Nephropoidea</taxon>
        <taxon>Nephropidae</taxon>
        <taxon>Homarus</taxon>
    </lineage>
</organism>
<dbReference type="AlphaFoldDB" id="A0A8J5K0Z9"/>